<accession>A0A0B6ARI6</accession>
<proteinExistence type="predicted"/>
<feature type="domain" description="DUF4440" evidence="1">
    <location>
        <begin position="8"/>
        <end position="110"/>
    </location>
</feature>
<dbReference type="SUPFAM" id="SSF54427">
    <property type="entry name" value="NTF2-like"/>
    <property type="match status" value="1"/>
</dbReference>
<dbReference type="Gene3D" id="3.10.450.50">
    <property type="match status" value="1"/>
</dbReference>
<reference evidence="2 3" key="1">
    <citation type="journal article" date="2015" name="Genome Announc.">
        <title>Complete genome sequences for 35 biothreat assay-relevant bacillus species.</title>
        <authorList>
            <person name="Johnson S.L."/>
            <person name="Daligault H.E."/>
            <person name="Davenport K.W."/>
            <person name="Jaissle J."/>
            <person name="Frey K.G."/>
            <person name="Ladner J.T."/>
            <person name="Broomall S.M."/>
            <person name="Bishop-Lilly K.A."/>
            <person name="Bruce D.C."/>
            <person name="Gibbons H.S."/>
            <person name="Coyne S.R."/>
            <person name="Lo C.C."/>
            <person name="Meincke L."/>
            <person name="Munk A.C."/>
            <person name="Koroleva G.I."/>
            <person name="Rosenzweig C.N."/>
            <person name="Palacios G.F."/>
            <person name="Redden C.L."/>
            <person name="Minogue T.D."/>
            <person name="Chain P.S."/>
        </authorList>
    </citation>
    <scope>NUCLEOTIDE SEQUENCE [LARGE SCALE GENOMIC DNA]</scope>
    <source>
        <strain evidence="3">ATCC 14581 / DSM 32 / JCM 2506 / NBRC 15308 / NCIMB 9376 / NCTC 10342 / NRRL B-14308 / VKM B-512</strain>
    </source>
</reference>
<sequence length="122" mass="13659">MNQARVIEYEEMLRSAMLSNNIELLEELLSDELIFVNHLGQWLSKEEDINVHRSKSLDIAGMEVLEQEVKLFQELAVTVTKVALNGALATGESIGGEYSYTRVWKDVEGKLKVVSCHCSSSA</sequence>
<dbReference type="Pfam" id="PF14534">
    <property type="entry name" value="DUF4440"/>
    <property type="match status" value="1"/>
</dbReference>
<dbReference type="EMBL" id="CP009920">
    <property type="protein sequence ID" value="AJI23767.1"/>
    <property type="molecule type" value="Genomic_DNA"/>
</dbReference>
<dbReference type="GeneID" id="93643683"/>
<evidence type="ECO:0000313" key="2">
    <source>
        <dbReference type="EMBL" id="AJI23767.1"/>
    </source>
</evidence>
<protein>
    <recommendedName>
        <fullName evidence="1">DUF4440 domain-containing protein</fullName>
    </recommendedName>
</protein>
<dbReference type="InterPro" id="IPR032710">
    <property type="entry name" value="NTF2-like_dom_sf"/>
</dbReference>
<dbReference type="PATRIC" id="fig|592022.4.peg.3230"/>
<dbReference type="InterPro" id="IPR027843">
    <property type="entry name" value="DUF4440"/>
</dbReference>
<dbReference type="RefSeq" id="WP_013083973.1">
    <property type="nucleotide sequence ID" value="NZ_BCVB01000006.1"/>
</dbReference>
<name>A0A0B6ARI6_PRIM2</name>
<dbReference type="KEGG" id="bmeg:BG04_165"/>
<evidence type="ECO:0000313" key="3">
    <source>
        <dbReference type="Proteomes" id="UP000031829"/>
    </source>
</evidence>
<dbReference type="Proteomes" id="UP000031829">
    <property type="component" value="Chromosome"/>
</dbReference>
<dbReference type="AlphaFoldDB" id="A0A0B6ARI6"/>
<organism evidence="2 3">
    <name type="scientific">Priestia megaterium (strain ATCC 14581 / DSM 32 / CCUG 1817 / JCM 2506 / NBRC 15308 / NCIMB 9376 / NCTC 10342 / NRRL B-14308 / VKM B-512 / Ford 19)</name>
    <name type="common">Bacillus megaterium</name>
    <dbReference type="NCBI Taxonomy" id="1348623"/>
    <lineage>
        <taxon>Bacteria</taxon>
        <taxon>Bacillati</taxon>
        <taxon>Bacillota</taxon>
        <taxon>Bacilli</taxon>
        <taxon>Bacillales</taxon>
        <taxon>Bacillaceae</taxon>
        <taxon>Priestia</taxon>
    </lineage>
</organism>
<dbReference type="HOGENOM" id="CLU_141608_2_0_9"/>
<evidence type="ECO:0000259" key="1">
    <source>
        <dbReference type="Pfam" id="PF14534"/>
    </source>
</evidence>
<gene>
    <name evidence="2" type="ORF">BG04_165</name>
</gene>